<evidence type="ECO:0000313" key="16">
    <source>
        <dbReference type="Proteomes" id="UP000244005"/>
    </source>
</evidence>
<dbReference type="PANTHER" id="PTHR11669:SF0">
    <property type="entry name" value="PROTEIN STICHEL-LIKE 2"/>
    <property type="match status" value="1"/>
</dbReference>
<dbReference type="InterPro" id="IPR022754">
    <property type="entry name" value="DNA_pol_III_gamma-3"/>
</dbReference>
<dbReference type="InterPro" id="IPR045085">
    <property type="entry name" value="HLD_clamp_pol_III_gamma_tau"/>
</dbReference>
<feature type="compositionally biased region" description="Basic and acidic residues" evidence="11">
    <location>
        <begin position="99"/>
        <end position="132"/>
    </location>
</feature>
<reference evidence="16" key="1">
    <citation type="journal article" date="2017" name="Cell">
        <title>Insights into land plant evolution garnered from the Marchantia polymorpha genome.</title>
        <authorList>
            <person name="Bowman J.L."/>
            <person name="Kohchi T."/>
            <person name="Yamato K.T."/>
            <person name="Jenkins J."/>
            <person name="Shu S."/>
            <person name="Ishizaki K."/>
            <person name="Yamaoka S."/>
            <person name="Nishihama R."/>
            <person name="Nakamura Y."/>
            <person name="Berger F."/>
            <person name="Adam C."/>
            <person name="Aki S.S."/>
            <person name="Althoff F."/>
            <person name="Araki T."/>
            <person name="Arteaga-Vazquez M.A."/>
            <person name="Balasubrmanian S."/>
            <person name="Barry K."/>
            <person name="Bauer D."/>
            <person name="Boehm C.R."/>
            <person name="Briginshaw L."/>
            <person name="Caballero-Perez J."/>
            <person name="Catarino B."/>
            <person name="Chen F."/>
            <person name="Chiyoda S."/>
            <person name="Chovatia M."/>
            <person name="Davies K.M."/>
            <person name="Delmans M."/>
            <person name="Demura T."/>
            <person name="Dierschke T."/>
            <person name="Dolan L."/>
            <person name="Dorantes-Acosta A.E."/>
            <person name="Eklund D.M."/>
            <person name="Florent S.N."/>
            <person name="Flores-Sandoval E."/>
            <person name="Fujiyama A."/>
            <person name="Fukuzawa H."/>
            <person name="Galik B."/>
            <person name="Grimanelli D."/>
            <person name="Grimwood J."/>
            <person name="Grossniklaus U."/>
            <person name="Hamada T."/>
            <person name="Haseloff J."/>
            <person name="Hetherington A.J."/>
            <person name="Higo A."/>
            <person name="Hirakawa Y."/>
            <person name="Hundley H.N."/>
            <person name="Ikeda Y."/>
            <person name="Inoue K."/>
            <person name="Inoue S.I."/>
            <person name="Ishida S."/>
            <person name="Jia Q."/>
            <person name="Kakita M."/>
            <person name="Kanazawa T."/>
            <person name="Kawai Y."/>
            <person name="Kawashima T."/>
            <person name="Kennedy M."/>
            <person name="Kinose K."/>
            <person name="Kinoshita T."/>
            <person name="Kohara Y."/>
            <person name="Koide E."/>
            <person name="Komatsu K."/>
            <person name="Kopischke S."/>
            <person name="Kubo M."/>
            <person name="Kyozuka J."/>
            <person name="Lagercrantz U."/>
            <person name="Lin S.S."/>
            <person name="Lindquist E."/>
            <person name="Lipzen A.M."/>
            <person name="Lu C.W."/>
            <person name="De Luna E."/>
            <person name="Martienssen R.A."/>
            <person name="Minamino N."/>
            <person name="Mizutani M."/>
            <person name="Mizutani M."/>
            <person name="Mochizuki N."/>
            <person name="Monte I."/>
            <person name="Mosher R."/>
            <person name="Nagasaki H."/>
            <person name="Nakagami H."/>
            <person name="Naramoto S."/>
            <person name="Nishitani K."/>
            <person name="Ohtani M."/>
            <person name="Okamoto T."/>
            <person name="Okumura M."/>
            <person name="Phillips J."/>
            <person name="Pollak B."/>
            <person name="Reinders A."/>
            <person name="Rovekamp M."/>
            <person name="Sano R."/>
            <person name="Sawa S."/>
            <person name="Schmid M.W."/>
            <person name="Shirakawa M."/>
            <person name="Solano R."/>
            <person name="Spunde A."/>
            <person name="Suetsugu N."/>
            <person name="Sugano S."/>
            <person name="Sugiyama A."/>
            <person name="Sun R."/>
            <person name="Suzuki Y."/>
            <person name="Takenaka M."/>
            <person name="Takezawa D."/>
            <person name="Tomogane H."/>
            <person name="Tsuzuki M."/>
            <person name="Ueda T."/>
            <person name="Umeda M."/>
            <person name="Ward J.M."/>
            <person name="Watanabe Y."/>
            <person name="Yazaki K."/>
            <person name="Yokoyama R."/>
            <person name="Yoshitake Y."/>
            <person name="Yotsui I."/>
            <person name="Zachgo S."/>
            <person name="Schmutz J."/>
        </authorList>
    </citation>
    <scope>NUCLEOTIDE SEQUENCE [LARGE SCALE GENOMIC DNA]</scope>
    <source>
        <strain evidence="16">Tak-1</strain>
    </source>
</reference>
<keyword evidence="2" id="KW-0808">Transferase</keyword>
<evidence type="ECO:0000259" key="13">
    <source>
        <dbReference type="Pfam" id="PF22608"/>
    </source>
</evidence>
<proteinExistence type="inferred from homology"/>
<keyword evidence="8" id="KW-0067">ATP-binding</keyword>
<evidence type="ECO:0000256" key="3">
    <source>
        <dbReference type="ARBA" id="ARBA00022695"/>
    </source>
</evidence>
<dbReference type="CDD" id="cd00009">
    <property type="entry name" value="AAA"/>
    <property type="match status" value="1"/>
</dbReference>
<keyword evidence="7" id="KW-0862">Zinc</keyword>
<evidence type="ECO:0000256" key="6">
    <source>
        <dbReference type="ARBA" id="ARBA00022741"/>
    </source>
</evidence>
<feature type="compositionally biased region" description="Polar residues" evidence="11">
    <location>
        <begin position="314"/>
        <end position="333"/>
    </location>
</feature>
<dbReference type="SUPFAM" id="SSF48019">
    <property type="entry name" value="post-AAA+ oligomerization domain-like"/>
    <property type="match status" value="1"/>
</dbReference>
<dbReference type="GO" id="GO:0046872">
    <property type="term" value="F:metal ion binding"/>
    <property type="evidence" value="ECO:0007669"/>
    <property type="project" value="UniProtKB-KW"/>
</dbReference>
<keyword evidence="16" id="KW-1185">Reference proteome</keyword>
<dbReference type="GO" id="GO:0009360">
    <property type="term" value="C:DNA polymerase III complex"/>
    <property type="evidence" value="ECO:0007669"/>
    <property type="project" value="InterPro"/>
</dbReference>
<dbReference type="GO" id="GO:0006281">
    <property type="term" value="P:DNA repair"/>
    <property type="evidence" value="ECO:0000318"/>
    <property type="project" value="GO_Central"/>
</dbReference>
<dbReference type="GO" id="GO:0005663">
    <property type="term" value="C:DNA replication factor C complex"/>
    <property type="evidence" value="ECO:0000318"/>
    <property type="project" value="GO_Central"/>
</dbReference>
<comment type="similarity">
    <text evidence="1">Belongs to the DnaX/STICHEL family.</text>
</comment>
<feature type="compositionally biased region" description="Low complexity" evidence="11">
    <location>
        <begin position="374"/>
        <end position="384"/>
    </location>
</feature>
<dbReference type="InterPro" id="IPR050238">
    <property type="entry name" value="DNA_Rep/Repair_Clamp_Loader"/>
</dbReference>
<dbReference type="GO" id="GO:0006261">
    <property type="term" value="P:DNA-templated DNA replication"/>
    <property type="evidence" value="ECO:0000318"/>
    <property type="project" value="GO_Central"/>
</dbReference>
<dbReference type="OMA" id="FGEQNMT"/>
<feature type="region of interest" description="Disordered" evidence="11">
    <location>
        <begin position="81"/>
        <end position="148"/>
    </location>
</feature>
<feature type="compositionally biased region" description="Basic and acidic residues" evidence="11">
    <location>
        <begin position="533"/>
        <end position="546"/>
    </location>
</feature>
<dbReference type="EMBL" id="KZ772691">
    <property type="protein sequence ID" value="PTQ44650.1"/>
    <property type="molecule type" value="Genomic_DNA"/>
</dbReference>
<feature type="domain" description="DNA polymerase III subunit gamma/tau helical lid" evidence="13">
    <location>
        <begin position="786"/>
        <end position="826"/>
    </location>
</feature>
<sequence length="1445" mass="161456">MNEDSGDASSSTARTPDNREVHYHHRHQTQHHLRSHVHLTNNIHLRNLLHVQRHRILMEARNSAELPLMKELTILRRARSLRDPSTSPAWSSASHGSRKVRDFSSMMKDEGRETKLAGSDYRRDARRLHLQESDSTPKPSKREKVDLRGGTHHWVADCFGDEALEGGFDQKENHVLKNEMRDTYLNTNTSSGELRGSETKSSSKGKKGRRLGKSRSYPRFGTAGGSEEEDPSKPQARRSRGSSDLQQSEKDASAPFEGAVLGERVVDGHVRSLERDVVEDDRLQRGSIRRPDSGWDETERRAEIARRVISETAASQLRHQGSQLSSPVFSNKAHSSHEQAISGLDLGGPDSERDEYGDSDEDEISLRHGLKPLSSSHMSSHAQSPLLYRDSMTTSDRNSRGGRRKSKGASSRDGPRHREGLNLRVTGNTQGRLRGRRSNLRPNMTPDNNSVFGMEGELEVSELPRNGCGIPWYWTRMHKYKGRRFLDIAGRSLACGFPESSKRKTVKSSDKVSSSINRRAIVLAESPLNDRSGLTDRESEELDNRSNFDGNDSPCSPRADGKLLTAERSGELIFGSTREDLSGLSLPTSPAYEEGPHMQQIIAAPEVPRSLNQKYRPRSFSGLVGQSMVVKSLSTAILKGKIAPVYLFQGPRGTGKTSAARIFAHALNCVSDVAHMNRPCGYCKECTHPSPDIREIDAASNNGIESVKALMGSMLATPSTSRCKVFIIDGCHLLTPEAWNAFLKALEEPPWHVVFILITTDPDKIPRNAMSRCQKFLFSKIKEADIVNRLQILVRMEGLEVDDAALALVAAQAHGSLRDAETTLDQLSLLGKQVTPAMVQEMVGLVSDDKLIDLLDLALSADAVSTVRCMRDLLDGGVEPLALVSQLATLITDILAGSFIIPRDKQMRGFFFRRCGKKEEAVRLRQALRILSEAEKQLRTSSDQPTWLTAALLQFAPDRSYQPSSVETSVLASPVAQLNDTSEKETVGESVQPWTSEEQIHYNPDNNSRDGASFNDTRKRSGAMPSYIEAKVHPSESPLITGVSTSPVDRRSGRPSNARSDEPLLPGSIDDLTQKDYTVMSQRKLEEVWQRVLQGSRSNVLRQLLQGQGKLLSLLLAEAFAVAHLEFRHPEHKARAERSRSRICNAFQMALGCPVELQITLACMPGEQDGGRPQLNFTSYEDQAQMFETWQREKSKSKNSTPEGRPYRRRNRSSRNQRSSDSVEISNSLYNAVMGDSKGFKPEILPVVGSSKWARAGSRHEEERADGVWYRDGKRITGPPHDFHLHPENQRSRYAPGFVNRTTSGKVPLKTAIHQFDDSVDTPNHDLQTDIVCGSSRKKSVKFRDVNSGNSASFEQQETQNNHPPEVKRFIICSAISSCFPSSTSRRVEPRVKSSPTESRLLCWRVQKVDEEKIKIQRLRRQRRVRFLLRLVPCARTTTSQQNHN</sequence>
<evidence type="ECO:0000259" key="12">
    <source>
        <dbReference type="Pfam" id="PF12169"/>
    </source>
</evidence>
<feature type="domain" description="DNA polymerase III gamma subunit" evidence="12">
    <location>
        <begin position="834"/>
        <end position="901"/>
    </location>
</feature>
<dbReference type="InterPro" id="IPR027417">
    <property type="entry name" value="P-loop_NTPase"/>
</dbReference>
<feature type="compositionally biased region" description="Polar residues" evidence="11">
    <location>
        <begin position="83"/>
        <end position="95"/>
    </location>
</feature>
<dbReference type="GO" id="GO:0003677">
    <property type="term" value="F:DNA binding"/>
    <property type="evidence" value="ECO:0007669"/>
    <property type="project" value="InterPro"/>
</dbReference>
<dbReference type="NCBIfam" id="TIGR02397">
    <property type="entry name" value="dnaX_nterm"/>
    <property type="match status" value="1"/>
</dbReference>
<dbReference type="SUPFAM" id="SSF52540">
    <property type="entry name" value="P-loop containing nucleoside triphosphate hydrolases"/>
    <property type="match status" value="1"/>
</dbReference>
<keyword evidence="6" id="KW-0547">Nucleotide-binding</keyword>
<feature type="domain" description="STICHEL DnaA-N-like alpha-beta" evidence="14">
    <location>
        <begin position="1080"/>
        <end position="1161"/>
    </location>
</feature>
<dbReference type="Pfam" id="PF12169">
    <property type="entry name" value="DNA_pol3_gamma3"/>
    <property type="match status" value="1"/>
</dbReference>
<feature type="region of interest" description="Disordered" evidence="11">
    <location>
        <begin position="977"/>
        <end position="1070"/>
    </location>
</feature>
<evidence type="ECO:0000256" key="5">
    <source>
        <dbReference type="ARBA" id="ARBA00022723"/>
    </source>
</evidence>
<keyword evidence="9 10" id="KW-0175">Coiled coil</keyword>
<dbReference type="InterPro" id="IPR008921">
    <property type="entry name" value="DNA_pol3_clamp-load_cplx_C"/>
</dbReference>
<feature type="region of interest" description="Disordered" evidence="11">
    <location>
        <begin position="314"/>
        <end position="424"/>
    </location>
</feature>
<feature type="region of interest" description="Disordered" evidence="11">
    <location>
        <begin position="1"/>
        <end position="35"/>
    </location>
</feature>
<keyword evidence="3" id="KW-0548">Nucleotidyltransferase</keyword>
<evidence type="ECO:0000256" key="9">
    <source>
        <dbReference type="ARBA" id="ARBA00023054"/>
    </source>
</evidence>
<dbReference type="GO" id="GO:0003887">
    <property type="term" value="F:DNA-directed DNA polymerase activity"/>
    <property type="evidence" value="ECO:0007669"/>
    <property type="project" value="InterPro"/>
</dbReference>
<feature type="coiled-coil region" evidence="10">
    <location>
        <begin position="917"/>
        <end position="944"/>
    </location>
</feature>
<gene>
    <name evidence="15" type="ORF">MARPO_0019s0074</name>
</gene>
<feature type="region of interest" description="Disordered" evidence="11">
    <location>
        <begin position="1189"/>
        <end position="1223"/>
    </location>
</feature>
<name>A0A2R6XEW5_MARPO</name>
<keyword evidence="5" id="KW-0479">Metal-binding</keyword>
<keyword evidence="4" id="KW-0235">DNA replication</keyword>
<evidence type="ECO:0000256" key="4">
    <source>
        <dbReference type="ARBA" id="ARBA00022705"/>
    </source>
</evidence>
<evidence type="ECO:0000313" key="15">
    <source>
        <dbReference type="EMBL" id="PTQ44650.1"/>
    </source>
</evidence>
<evidence type="ECO:0000259" key="14">
    <source>
        <dbReference type="Pfam" id="PF23007"/>
    </source>
</evidence>
<dbReference type="Gramene" id="Mp1g13040.1">
    <property type="protein sequence ID" value="Mp1g13040.1.cds"/>
    <property type="gene ID" value="Mp1g13040"/>
</dbReference>
<evidence type="ECO:0000256" key="10">
    <source>
        <dbReference type="SAM" id="Coils"/>
    </source>
</evidence>
<dbReference type="OrthoDB" id="1899087at2759"/>
<protein>
    <submittedName>
        <fullName evidence="15">Uncharacterized protein</fullName>
    </submittedName>
</protein>
<feature type="region of interest" description="Disordered" evidence="11">
    <location>
        <begin position="185"/>
        <end position="260"/>
    </location>
</feature>
<feature type="compositionally biased region" description="Basic residues" evidence="11">
    <location>
        <begin position="203"/>
        <end position="213"/>
    </location>
</feature>
<dbReference type="InterPro" id="IPR012763">
    <property type="entry name" value="DNA_pol_III_sug/sutau_N"/>
</dbReference>
<dbReference type="InterPro" id="IPR054506">
    <property type="entry name" value="DnaA_N-like_STI"/>
</dbReference>
<dbReference type="Pfam" id="PF23007">
    <property type="entry name" value="DnaA_N-like_STI"/>
    <property type="match status" value="1"/>
</dbReference>
<evidence type="ECO:0000256" key="7">
    <source>
        <dbReference type="ARBA" id="ARBA00022833"/>
    </source>
</evidence>
<dbReference type="PANTHER" id="PTHR11669">
    <property type="entry name" value="REPLICATION FACTOR C / DNA POLYMERASE III GAMMA-TAU SUBUNIT"/>
    <property type="match status" value="1"/>
</dbReference>
<evidence type="ECO:0000256" key="11">
    <source>
        <dbReference type="SAM" id="MobiDB-lite"/>
    </source>
</evidence>
<evidence type="ECO:0000256" key="8">
    <source>
        <dbReference type="ARBA" id="ARBA00022840"/>
    </source>
</evidence>
<dbReference type="GO" id="GO:0005524">
    <property type="term" value="F:ATP binding"/>
    <property type="evidence" value="ECO:0007669"/>
    <property type="project" value="UniProtKB-KW"/>
</dbReference>
<accession>A0A2R6XEW5</accession>
<dbReference type="Pfam" id="PF13177">
    <property type="entry name" value="DNA_pol3_delta2"/>
    <property type="match status" value="1"/>
</dbReference>
<feature type="compositionally biased region" description="Basic residues" evidence="11">
    <location>
        <begin position="22"/>
        <end position="35"/>
    </location>
</feature>
<dbReference type="Gene3D" id="3.40.50.300">
    <property type="entry name" value="P-loop containing nucleotide triphosphate hydrolases"/>
    <property type="match status" value="1"/>
</dbReference>
<organism evidence="15 16">
    <name type="scientific">Marchantia polymorpha</name>
    <name type="common">Common liverwort</name>
    <name type="synonym">Marchantia aquatica</name>
    <dbReference type="NCBI Taxonomy" id="3197"/>
    <lineage>
        <taxon>Eukaryota</taxon>
        <taxon>Viridiplantae</taxon>
        <taxon>Streptophyta</taxon>
        <taxon>Embryophyta</taxon>
        <taxon>Marchantiophyta</taxon>
        <taxon>Marchantiopsida</taxon>
        <taxon>Marchantiidae</taxon>
        <taxon>Marchantiales</taxon>
        <taxon>Marchantiaceae</taxon>
        <taxon>Marchantia</taxon>
    </lineage>
</organism>
<evidence type="ECO:0000256" key="1">
    <source>
        <dbReference type="ARBA" id="ARBA00006360"/>
    </source>
</evidence>
<evidence type="ECO:0000256" key="2">
    <source>
        <dbReference type="ARBA" id="ARBA00022679"/>
    </source>
</evidence>
<dbReference type="FunFam" id="1.10.8.60:FF:000013">
    <property type="entry name" value="DNA polymerase III subunit gamma/tau"/>
    <property type="match status" value="1"/>
</dbReference>
<dbReference type="Gene3D" id="1.10.8.60">
    <property type="match status" value="1"/>
</dbReference>
<dbReference type="Proteomes" id="UP000244005">
    <property type="component" value="Unassembled WGS sequence"/>
</dbReference>
<dbReference type="Pfam" id="PF22608">
    <property type="entry name" value="DNAX_ATPase_lid"/>
    <property type="match status" value="1"/>
</dbReference>
<feature type="region of interest" description="Disordered" evidence="11">
    <location>
        <begin position="527"/>
        <end position="561"/>
    </location>
</feature>